<proteinExistence type="predicted"/>
<evidence type="ECO:0000313" key="3">
    <source>
        <dbReference type="EMBL" id="MDF8265035.1"/>
    </source>
</evidence>
<dbReference type="InterPro" id="IPR002575">
    <property type="entry name" value="Aminoglycoside_PTrfase"/>
</dbReference>
<feature type="compositionally biased region" description="Low complexity" evidence="1">
    <location>
        <begin position="315"/>
        <end position="331"/>
    </location>
</feature>
<comment type="caution">
    <text evidence="3">The sequence shown here is derived from an EMBL/GenBank/DDBJ whole genome shotgun (WGS) entry which is preliminary data.</text>
</comment>
<organism evidence="3 4">
    <name type="scientific">Luteipulveratus flavus</name>
    <dbReference type="NCBI Taxonomy" id="3031728"/>
    <lineage>
        <taxon>Bacteria</taxon>
        <taxon>Bacillati</taxon>
        <taxon>Actinomycetota</taxon>
        <taxon>Actinomycetes</taxon>
        <taxon>Micrococcales</taxon>
        <taxon>Dermacoccaceae</taxon>
        <taxon>Luteipulveratus</taxon>
    </lineage>
</organism>
<dbReference type="InterPro" id="IPR011009">
    <property type="entry name" value="Kinase-like_dom_sf"/>
</dbReference>
<evidence type="ECO:0000259" key="2">
    <source>
        <dbReference type="Pfam" id="PF01636"/>
    </source>
</evidence>
<name>A0ABT6C838_9MICO</name>
<feature type="compositionally biased region" description="Basic and acidic residues" evidence="1">
    <location>
        <begin position="409"/>
        <end position="431"/>
    </location>
</feature>
<sequence length="431" mass="46448">MPSSPLALAALATAAVPGLRPTQVQGLASRAGDRYAQAVVTDDEDRRWHVRQARTTSAGAALDQTERLAVLLDKRLSFRMPRLVGTASARDSSTVGVLHLLPGEPLPWRALTPRSEEARSLGRVLAELHDTDPRLYDEAGLPTYDADAYRSRRLAELDRAAATGHVPAGLLGRWERALEEVGLWRFATTPTHGSLHDGDVRVEGGEVVALDGWDEAAVSDPAADFALLSLLALPEAVDTVVESYAQSRRERPDTHLERRMRLAAELRRVTALMEAAAADDDELVERRAAALRRLEERTESDESLLPPPVARRSTGSAVGGAAPAPGPSVDPADIEVVEVRESDDDDETLEIPHVDEESADDGSGAGSHSEDDTQALPVVLAPATRAGVADRQDEQEPGEWIRPLSAPAGDRHEADTQPIRRERADPGRHAG</sequence>
<protein>
    <submittedName>
        <fullName evidence="3">Aminoglycoside phosphotransferase</fullName>
    </submittedName>
</protein>
<gene>
    <name evidence="3" type="ORF">P4R38_12330</name>
</gene>
<feature type="region of interest" description="Disordered" evidence="1">
    <location>
        <begin position="294"/>
        <end position="431"/>
    </location>
</feature>
<dbReference type="RefSeq" id="WP_277192391.1">
    <property type="nucleotide sequence ID" value="NZ_JAROAV010000031.1"/>
</dbReference>
<evidence type="ECO:0000313" key="4">
    <source>
        <dbReference type="Proteomes" id="UP001528912"/>
    </source>
</evidence>
<dbReference type="SUPFAM" id="SSF56112">
    <property type="entry name" value="Protein kinase-like (PK-like)"/>
    <property type="match status" value="1"/>
</dbReference>
<accession>A0ABT6C838</accession>
<reference evidence="3 4" key="1">
    <citation type="submission" date="2023-03" db="EMBL/GenBank/DDBJ databases">
        <title>YIM 133296 draft genome.</title>
        <authorList>
            <person name="Xiong L."/>
        </authorList>
    </citation>
    <scope>NUCLEOTIDE SEQUENCE [LARGE SCALE GENOMIC DNA]</scope>
    <source>
        <strain evidence="3 4">YIM 133296</strain>
    </source>
</reference>
<dbReference type="Gene3D" id="3.90.1200.10">
    <property type="match status" value="1"/>
</dbReference>
<feature type="domain" description="Aminoglycoside phosphotransferase" evidence="2">
    <location>
        <begin position="39"/>
        <end position="248"/>
    </location>
</feature>
<dbReference type="Proteomes" id="UP001528912">
    <property type="component" value="Unassembled WGS sequence"/>
</dbReference>
<dbReference type="EMBL" id="JAROAV010000031">
    <property type="protein sequence ID" value="MDF8265035.1"/>
    <property type="molecule type" value="Genomic_DNA"/>
</dbReference>
<evidence type="ECO:0000256" key="1">
    <source>
        <dbReference type="SAM" id="MobiDB-lite"/>
    </source>
</evidence>
<dbReference type="Pfam" id="PF01636">
    <property type="entry name" value="APH"/>
    <property type="match status" value="1"/>
</dbReference>
<keyword evidence="4" id="KW-1185">Reference proteome</keyword>
<feature type="compositionally biased region" description="Acidic residues" evidence="1">
    <location>
        <begin position="332"/>
        <end position="349"/>
    </location>
</feature>